<dbReference type="Proteomes" id="UP000587880">
    <property type="component" value="Unassembled WGS sequence"/>
</dbReference>
<dbReference type="AlphaFoldDB" id="A0A7X9XR57"/>
<accession>A0A7X9XR57</accession>
<dbReference type="EMBL" id="JABAGD010000043">
    <property type="protein sequence ID" value="NMF06875.1"/>
    <property type="molecule type" value="Genomic_DNA"/>
</dbReference>
<sequence length="228" mass="26413">MENKEKEIKKQNKEAMRAFEKLTIAEQIDFVNNALKKVDYDTNALGDVAEFSYTWVRGILAKNSVYYIASLKRFVMTNPFTTEEVAFFKSLYENKDNIVIGFKAETDEDTTLEGAVNRKIGSSKEVSQNRSFYISDSIFFHFKAFCNIQKSVANKQLMELALVVLMEKFPVDKTELEIAYQEVLKENERMKNEILAKKKEKLEKGETVKKNDTIKKDDEAVNEDIYCD</sequence>
<proteinExistence type="predicted"/>
<comment type="caution">
    <text evidence="2">The sequence shown here is derived from an EMBL/GenBank/DDBJ whole genome shotgun (WGS) entry which is preliminary data.</text>
</comment>
<reference evidence="2 3" key="1">
    <citation type="submission" date="2020-04" db="EMBL/GenBank/DDBJ databases">
        <authorList>
            <person name="Hitch T.C.A."/>
            <person name="Wylensek D."/>
            <person name="Clavel T."/>
        </authorList>
    </citation>
    <scope>NUCLEOTIDE SEQUENCE [LARGE SCALE GENOMIC DNA]</scope>
    <source>
        <strain evidence="2 3">WB01_NA02</strain>
    </source>
</reference>
<feature type="coiled-coil region" evidence="1">
    <location>
        <begin position="173"/>
        <end position="205"/>
    </location>
</feature>
<dbReference type="RefSeq" id="WP_168982860.1">
    <property type="nucleotide sequence ID" value="NZ_JABAGD010000043.1"/>
</dbReference>
<organism evidence="2 3">
    <name type="scientific">Clostridium beijerinckii</name>
    <name type="common">Clostridium MP</name>
    <dbReference type="NCBI Taxonomy" id="1520"/>
    <lineage>
        <taxon>Bacteria</taxon>
        <taxon>Bacillati</taxon>
        <taxon>Bacillota</taxon>
        <taxon>Clostridia</taxon>
        <taxon>Eubacteriales</taxon>
        <taxon>Clostridiaceae</taxon>
        <taxon>Clostridium</taxon>
    </lineage>
</organism>
<evidence type="ECO:0000313" key="2">
    <source>
        <dbReference type="EMBL" id="NMF06875.1"/>
    </source>
</evidence>
<protein>
    <submittedName>
        <fullName evidence="2">Uncharacterized protein</fullName>
    </submittedName>
</protein>
<gene>
    <name evidence="2" type="ORF">HF849_19445</name>
</gene>
<evidence type="ECO:0000256" key="1">
    <source>
        <dbReference type="SAM" id="Coils"/>
    </source>
</evidence>
<evidence type="ECO:0000313" key="3">
    <source>
        <dbReference type="Proteomes" id="UP000587880"/>
    </source>
</evidence>
<name>A0A7X9XR57_CLOBE</name>
<keyword evidence="1" id="KW-0175">Coiled coil</keyword>